<reference evidence="1" key="2">
    <citation type="journal article" date="2015" name="Data Brief">
        <title>Shoot transcriptome of the giant reed, Arundo donax.</title>
        <authorList>
            <person name="Barrero R.A."/>
            <person name="Guerrero F.D."/>
            <person name="Moolhuijzen P."/>
            <person name="Goolsby J.A."/>
            <person name="Tidwell J."/>
            <person name="Bellgard S.E."/>
            <person name="Bellgard M.I."/>
        </authorList>
    </citation>
    <scope>NUCLEOTIDE SEQUENCE</scope>
    <source>
        <tissue evidence="1">Shoot tissue taken approximately 20 cm above the soil surface</tissue>
    </source>
</reference>
<organism evidence="1">
    <name type="scientific">Arundo donax</name>
    <name type="common">Giant reed</name>
    <name type="synonym">Donax arundinaceus</name>
    <dbReference type="NCBI Taxonomy" id="35708"/>
    <lineage>
        <taxon>Eukaryota</taxon>
        <taxon>Viridiplantae</taxon>
        <taxon>Streptophyta</taxon>
        <taxon>Embryophyta</taxon>
        <taxon>Tracheophyta</taxon>
        <taxon>Spermatophyta</taxon>
        <taxon>Magnoliopsida</taxon>
        <taxon>Liliopsida</taxon>
        <taxon>Poales</taxon>
        <taxon>Poaceae</taxon>
        <taxon>PACMAD clade</taxon>
        <taxon>Arundinoideae</taxon>
        <taxon>Arundineae</taxon>
        <taxon>Arundo</taxon>
    </lineage>
</organism>
<sequence length="90" mass="9878">MLLMTSLGIQIGWFHPTVFPSNLVCSHLAIPLHKLVVIALILDLVGGFDVDVGVFSCGVDHLILCFHLLFDLLALKKIVAFLMPLKACHN</sequence>
<reference evidence="1" key="1">
    <citation type="submission" date="2014-09" db="EMBL/GenBank/DDBJ databases">
        <authorList>
            <person name="Magalhaes I.L.F."/>
            <person name="Oliveira U."/>
            <person name="Santos F.R."/>
            <person name="Vidigal T.H.D.A."/>
            <person name="Brescovit A.D."/>
            <person name="Santos A.J."/>
        </authorList>
    </citation>
    <scope>NUCLEOTIDE SEQUENCE</scope>
    <source>
        <tissue evidence="1">Shoot tissue taken approximately 20 cm above the soil surface</tissue>
    </source>
</reference>
<proteinExistence type="predicted"/>
<accession>A0A0A8XV84</accession>
<dbReference type="EMBL" id="GBRH01280094">
    <property type="protein sequence ID" value="JAD17801.1"/>
    <property type="molecule type" value="Transcribed_RNA"/>
</dbReference>
<protein>
    <submittedName>
        <fullName evidence="1">Uncharacterized protein</fullName>
    </submittedName>
</protein>
<evidence type="ECO:0000313" key="1">
    <source>
        <dbReference type="EMBL" id="JAD17801.1"/>
    </source>
</evidence>
<dbReference type="AlphaFoldDB" id="A0A0A8XV84"/>
<name>A0A0A8XV84_ARUDO</name>